<dbReference type="PANTHER" id="PTHR46847">
    <property type="entry name" value="D-ALLOSE-BINDING PERIPLASMIC PROTEIN-RELATED"/>
    <property type="match status" value="1"/>
</dbReference>
<gene>
    <name evidence="5" type="primary">rbsB_3</name>
    <name evidence="5" type="ORF">K227x_20750</name>
</gene>
<evidence type="ECO:0000313" key="6">
    <source>
        <dbReference type="Proteomes" id="UP000318538"/>
    </source>
</evidence>
<dbReference type="GO" id="GO:0030313">
    <property type="term" value="C:cell envelope"/>
    <property type="evidence" value="ECO:0007669"/>
    <property type="project" value="UniProtKB-SubCell"/>
</dbReference>
<dbReference type="InterPro" id="IPR028082">
    <property type="entry name" value="Peripla_BP_I"/>
</dbReference>
<evidence type="ECO:0000256" key="2">
    <source>
        <dbReference type="ARBA" id="ARBA00007639"/>
    </source>
</evidence>
<dbReference type="GO" id="GO:0030246">
    <property type="term" value="F:carbohydrate binding"/>
    <property type="evidence" value="ECO:0007669"/>
    <property type="project" value="UniProtKB-ARBA"/>
</dbReference>
<name>A0A517N986_9BACT</name>
<dbReference type="AlphaFoldDB" id="A0A517N986"/>
<evidence type="ECO:0000259" key="4">
    <source>
        <dbReference type="Pfam" id="PF13407"/>
    </source>
</evidence>
<evidence type="ECO:0000256" key="1">
    <source>
        <dbReference type="ARBA" id="ARBA00004196"/>
    </source>
</evidence>
<dbReference type="SUPFAM" id="SSF53822">
    <property type="entry name" value="Periplasmic binding protein-like I"/>
    <property type="match status" value="1"/>
</dbReference>
<dbReference type="EMBL" id="CP036525">
    <property type="protein sequence ID" value="QDT03691.1"/>
    <property type="molecule type" value="Genomic_DNA"/>
</dbReference>
<dbReference type="PANTHER" id="PTHR46847:SF1">
    <property type="entry name" value="D-ALLOSE-BINDING PERIPLASMIC PROTEIN-RELATED"/>
    <property type="match status" value="1"/>
</dbReference>
<keyword evidence="6" id="KW-1185">Reference proteome</keyword>
<comment type="similarity">
    <text evidence="2">Belongs to the bacterial solute-binding protein 2 family.</text>
</comment>
<evidence type="ECO:0000313" key="5">
    <source>
        <dbReference type="EMBL" id="QDT03691.1"/>
    </source>
</evidence>
<dbReference type="PROSITE" id="PS51257">
    <property type="entry name" value="PROKAR_LIPOPROTEIN"/>
    <property type="match status" value="1"/>
</dbReference>
<dbReference type="Proteomes" id="UP000318538">
    <property type="component" value="Chromosome"/>
</dbReference>
<keyword evidence="3" id="KW-0732">Signal</keyword>
<dbReference type="InterPro" id="IPR025997">
    <property type="entry name" value="SBP_2_dom"/>
</dbReference>
<organism evidence="5 6">
    <name type="scientific">Rubripirellula lacrimiformis</name>
    <dbReference type="NCBI Taxonomy" id="1930273"/>
    <lineage>
        <taxon>Bacteria</taxon>
        <taxon>Pseudomonadati</taxon>
        <taxon>Planctomycetota</taxon>
        <taxon>Planctomycetia</taxon>
        <taxon>Pirellulales</taxon>
        <taxon>Pirellulaceae</taxon>
        <taxon>Rubripirellula</taxon>
    </lineage>
</organism>
<dbReference type="OrthoDB" id="250606at2"/>
<accession>A0A517N986</accession>
<proteinExistence type="inferred from homology"/>
<reference evidence="5 6" key="1">
    <citation type="submission" date="2019-02" db="EMBL/GenBank/DDBJ databases">
        <title>Deep-cultivation of Planctomycetes and their phenomic and genomic characterization uncovers novel biology.</title>
        <authorList>
            <person name="Wiegand S."/>
            <person name="Jogler M."/>
            <person name="Boedeker C."/>
            <person name="Pinto D."/>
            <person name="Vollmers J."/>
            <person name="Rivas-Marin E."/>
            <person name="Kohn T."/>
            <person name="Peeters S.H."/>
            <person name="Heuer A."/>
            <person name="Rast P."/>
            <person name="Oberbeckmann S."/>
            <person name="Bunk B."/>
            <person name="Jeske O."/>
            <person name="Meyerdierks A."/>
            <person name="Storesund J.E."/>
            <person name="Kallscheuer N."/>
            <person name="Luecker S."/>
            <person name="Lage O.M."/>
            <person name="Pohl T."/>
            <person name="Merkel B.J."/>
            <person name="Hornburger P."/>
            <person name="Mueller R.-W."/>
            <person name="Bruemmer F."/>
            <person name="Labrenz M."/>
            <person name="Spormann A.M."/>
            <person name="Op den Camp H."/>
            <person name="Overmann J."/>
            <person name="Amann R."/>
            <person name="Jetten M.S.M."/>
            <person name="Mascher T."/>
            <person name="Medema M.H."/>
            <person name="Devos D.P."/>
            <person name="Kaster A.-K."/>
            <person name="Ovreas L."/>
            <person name="Rohde M."/>
            <person name="Galperin M.Y."/>
            <person name="Jogler C."/>
        </authorList>
    </citation>
    <scope>NUCLEOTIDE SEQUENCE [LARGE SCALE GENOMIC DNA]</scope>
    <source>
        <strain evidence="5 6">K22_7</strain>
    </source>
</reference>
<evidence type="ECO:0000256" key="3">
    <source>
        <dbReference type="ARBA" id="ARBA00022729"/>
    </source>
</evidence>
<comment type="subcellular location">
    <subcellularLocation>
        <location evidence="1">Cell envelope</location>
    </subcellularLocation>
</comment>
<dbReference type="Gene3D" id="3.40.50.2300">
    <property type="match status" value="2"/>
</dbReference>
<dbReference type="RefSeq" id="WP_145169319.1">
    <property type="nucleotide sequence ID" value="NZ_CP036525.1"/>
</dbReference>
<protein>
    <submittedName>
        <fullName evidence="5">D-ribose-binding periplasmic protein</fullName>
    </submittedName>
</protein>
<sequence>MRSIYYSLPVTLLLTLVITVVGCNNSTETSDAKPRVAVIISTLNNPWFVVLAESAKQRSIELGYETVVFDSENDPAKETSHFDNVIASGYSAILFNPTDADGSVANVRRAKEADVPVFCMDREINATDAAVSQILSDNYSGCVALGRHFVKEVGESGKYVELLGLVGDNNTWNRSKGFHSVVDRYPELEMVAQQSGDFDRAKALEVMEAMLQGNPTINAVFCGNDAMAMGAYQALLAAGKDKQVKVFGFDGADDAVKLIAEGKIVATGMQFPKVMARAAAESADKYLNGDRTLPQKIPVAVELVHQGNASKYSDYGRENSE</sequence>
<dbReference type="KEGG" id="rlc:K227x_20750"/>
<feature type="domain" description="Periplasmic binding protein" evidence="4">
    <location>
        <begin position="36"/>
        <end position="290"/>
    </location>
</feature>
<dbReference type="CDD" id="cd19967">
    <property type="entry name" value="PBP1_TmRBP-like"/>
    <property type="match status" value="1"/>
</dbReference>
<dbReference type="Pfam" id="PF13407">
    <property type="entry name" value="Peripla_BP_4"/>
    <property type="match status" value="1"/>
</dbReference>